<evidence type="ECO:0000313" key="10">
    <source>
        <dbReference type="EMBL" id="PRP86749.1"/>
    </source>
</evidence>
<gene>
    <name evidence="10" type="ORF">PROFUN_02898</name>
</gene>
<name>A0A2P6NS07_9EUKA</name>
<keyword evidence="8" id="KW-0732">Signal</keyword>
<evidence type="ECO:0000256" key="6">
    <source>
        <dbReference type="ARBA" id="ARBA00023004"/>
    </source>
</evidence>
<dbReference type="Proteomes" id="UP000241769">
    <property type="component" value="Unassembled WGS sequence"/>
</dbReference>
<keyword evidence="2" id="KW-0575">Peroxidase</keyword>
<evidence type="ECO:0000256" key="1">
    <source>
        <dbReference type="ARBA" id="ARBA00001970"/>
    </source>
</evidence>
<accession>A0A2P6NS07</accession>
<evidence type="ECO:0000256" key="2">
    <source>
        <dbReference type="ARBA" id="ARBA00022559"/>
    </source>
</evidence>
<keyword evidence="6" id="KW-0408">Iron</keyword>
<feature type="domain" description="Heme haloperoxidase family profile" evidence="9">
    <location>
        <begin position="30"/>
        <end position="232"/>
    </location>
</feature>
<evidence type="ECO:0000256" key="4">
    <source>
        <dbReference type="ARBA" id="ARBA00022723"/>
    </source>
</evidence>
<keyword evidence="5" id="KW-0560">Oxidoreductase</keyword>
<evidence type="ECO:0000313" key="11">
    <source>
        <dbReference type="Proteomes" id="UP000241769"/>
    </source>
</evidence>
<reference evidence="10 11" key="1">
    <citation type="journal article" date="2018" name="Genome Biol. Evol.">
        <title>Multiple Roots of Fruiting Body Formation in Amoebozoa.</title>
        <authorList>
            <person name="Hillmann F."/>
            <person name="Forbes G."/>
            <person name="Novohradska S."/>
            <person name="Ferling I."/>
            <person name="Riege K."/>
            <person name="Groth M."/>
            <person name="Westermann M."/>
            <person name="Marz M."/>
            <person name="Spaller T."/>
            <person name="Winckler T."/>
            <person name="Schaap P."/>
            <person name="Glockner G."/>
        </authorList>
    </citation>
    <scope>NUCLEOTIDE SEQUENCE [LARGE SCALE GENOMIC DNA]</scope>
    <source>
        <strain evidence="10 11">Jena</strain>
    </source>
</reference>
<evidence type="ECO:0000256" key="3">
    <source>
        <dbReference type="ARBA" id="ARBA00022617"/>
    </source>
</evidence>
<evidence type="ECO:0000256" key="5">
    <source>
        <dbReference type="ARBA" id="ARBA00023002"/>
    </source>
</evidence>
<dbReference type="AlphaFoldDB" id="A0A2P6NS07"/>
<dbReference type="Pfam" id="PF01328">
    <property type="entry name" value="Peroxidase_2"/>
    <property type="match status" value="2"/>
</dbReference>
<dbReference type="GO" id="GO:0046872">
    <property type="term" value="F:metal ion binding"/>
    <property type="evidence" value="ECO:0007669"/>
    <property type="project" value="UniProtKB-KW"/>
</dbReference>
<evidence type="ECO:0000259" key="9">
    <source>
        <dbReference type="PROSITE" id="PS51405"/>
    </source>
</evidence>
<dbReference type="OrthoDB" id="407298at2759"/>
<dbReference type="PROSITE" id="PS51405">
    <property type="entry name" value="HEME_HALOPEROXIDASE"/>
    <property type="match status" value="2"/>
</dbReference>
<comment type="similarity">
    <text evidence="7">Belongs to the chloroperoxidase family.</text>
</comment>
<protein>
    <recommendedName>
        <fullName evidence="9">Heme haloperoxidase family profile domain-containing protein</fullName>
    </recommendedName>
</protein>
<organism evidence="10 11">
    <name type="scientific">Planoprotostelium fungivorum</name>
    <dbReference type="NCBI Taxonomy" id="1890364"/>
    <lineage>
        <taxon>Eukaryota</taxon>
        <taxon>Amoebozoa</taxon>
        <taxon>Evosea</taxon>
        <taxon>Variosea</taxon>
        <taxon>Cavosteliida</taxon>
        <taxon>Cavosteliaceae</taxon>
        <taxon>Planoprotostelium</taxon>
    </lineage>
</organism>
<dbReference type="InterPro" id="IPR036851">
    <property type="entry name" value="Chloroperoxidase-like_sf"/>
</dbReference>
<dbReference type="SUPFAM" id="SSF47571">
    <property type="entry name" value="Cloroperoxidase"/>
    <property type="match status" value="2"/>
</dbReference>
<dbReference type="GO" id="GO:0004601">
    <property type="term" value="F:peroxidase activity"/>
    <property type="evidence" value="ECO:0007669"/>
    <property type="project" value="UniProtKB-KW"/>
</dbReference>
<evidence type="ECO:0000256" key="7">
    <source>
        <dbReference type="ARBA" id="ARBA00025795"/>
    </source>
</evidence>
<evidence type="ECO:0000256" key="8">
    <source>
        <dbReference type="SAM" id="SignalP"/>
    </source>
</evidence>
<feature type="signal peptide" evidence="8">
    <location>
        <begin position="1"/>
        <end position="17"/>
    </location>
</feature>
<comment type="caution">
    <text evidence="10">The sequence shown here is derived from an EMBL/GenBank/DDBJ whole genome shotgun (WGS) entry which is preliminary data.</text>
</comment>
<dbReference type="InterPro" id="IPR000028">
    <property type="entry name" value="Chloroperoxidase"/>
</dbReference>
<dbReference type="Gene3D" id="1.10.489.10">
    <property type="entry name" value="Chloroperoxidase-like"/>
    <property type="match status" value="2"/>
</dbReference>
<comment type="cofactor">
    <cofactor evidence="1">
        <name>heme b</name>
        <dbReference type="ChEBI" id="CHEBI:60344"/>
    </cofactor>
</comment>
<keyword evidence="3" id="KW-0349">Heme</keyword>
<feature type="chain" id="PRO_5015157742" description="Heme haloperoxidase family profile domain-containing protein" evidence="8">
    <location>
        <begin position="18"/>
        <end position="522"/>
    </location>
</feature>
<dbReference type="InParanoid" id="A0A2P6NS07"/>
<sequence length="522" mass="57432">MRTTLFVLAALLVVASAFPRGPDGRLLIVDDHSFQKPVKGAYRSPCPALNTLANHGFLPRDGKNITKENIIQGLFKGLNVGRDIGVILANAAFKKFGATNSISMLDLQQHNMIEHDASMTRSDNALGDSTVVNATLLQDLISSSDGVSLTWRHMVAHRRRRQDDCKKNNPRLVWNEEQKQAAAGEVVIFQLVFGDWLNGVSLPVVRSIFAEEKFPAGWKPHEGTILAVDVLPRQAILCSCLVDSADVLQTRDFAKAARGMNGRVRINGILHIHKISNMRTTLFVLAALLVVASAFPRGPDGRLLIVDDDHSFQAPAAGAYRSPCPALNTLANHGFLPRDGKNITKSDLIQGLFKGLNVGRDIGFILANAAFKKYGATDSISMLDLQQHNMIEHDCSMTRNDNALGDSTVVNATLLEDLIYSSTDGLVITWKDMVAHRRRRQDDSKAKNPSLVWNEEQKQAAAGEVVIFQLVFGEWGTGVPIYLLRSILGEERFPEDWQPHEGTVLAVDVLPRQAIVRIADGF</sequence>
<keyword evidence="11" id="KW-1185">Reference proteome</keyword>
<dbReference type="EMBL" id="MDYQ01000027">
    <property type="protein sequence ID" value="PRP86749.1"/>
    <property type="molecule type" value="Genomic_DNA"/>
</dbReference>
<dbReference type="PANTHER" id="PTHR33577">
    <property type="entry name" value="STERIGMATOCYSTIN BIOSYNTHESIS PEROXIDASE STCC-RELATED"/>
    <property type="match status" value="1"/>
</dbReference>
<proteinExistence type="inferred from homology"/>
<dbReference type="PANTHER" id="PTHR33577:SF9">
    <property type="entry name" value="PEROXIDASE STCC"/>
    <property type="match status" value="1"/>
</dbReference>
<keyword evidence="4" id="KW-0479">Metal-binding</keyword>
<feature type="domain" description="Heme haloperoxidase family profile" evidence="9">
    <location>
        <begin position="308"/>
        <end position="511"/>
    </location>
</feature>